<reference evidence="4" key="1">
    <citation type="journal article" date="2010" name="Nature">
        <title>The Amphimedon queenslandica genome and the evolution of animal complexity.</title>
        <authorList>
            <person name="Srivastava M."/>
            <person name="Simakov O."/>
            <person name="Chapman J."/>
            <person name="Fahey B."/>
            <person name="Gauthier M.E."/>
            <person name="Mitros T."/>
            <person name="Richards G.S."/>
            <person name="Conaco C."/>
            <person name="Dacre M."/>
            <person name="Hellsten U."/>
            <person name="Larroux C."/>
            <person name="Putnam N.H."/>
            <person name="Stanke M."/>
            <person name="Adamska M."/>
            <person name="Darling A."/>
            <person name="Degnan S.M."/>
            <person name="Oakley T.H."/>
            <person name="Plachetzki D.C."/>
            <person name="Zhai Y."/>
            <person name="Adamski M."/>
            <person name="Calcino A."/>
            <person name="Cummins S.F."/>
            <person name="Goodstein D.M."/>
            <person name="Harris C."/>
            <person name="Jackson D.J."/>
            <person name="Leys S.P."/>
            <person name="Shu S."/>
            <person name="Woodcroft B.J."/>
            <person name="Vervoort M."/>
            <person name="Kosik K.S."/>
            <person name="Manning G."/>
            <person name="Degnan B.M."/>
            <person name="Rokhsar D.S."/>
        </authorList>
    </citation>
    <scope>NUCLEOTIDE SEQUENCE [LARGE SCALE GENOMIC DNA]</scope>
</reference>
<dbReference type="PROSITE" id="PS50003">
    <property type="entry name" value="PH_DOMAIN"/>
    <property type="match status" value="1"/>
</dbReference>
<feature type="region of interest" description="Disordered" evidence="1">
    <location>
        <begin position="114"/>
        <end position="158"/>
    </location>
</feature>
<feature type="domain" description="PH" evidence="2">
    <location>
        <begin position="3"/>
        <end position="111"/>
    </location>
</feature>
<feature type="region of interest" description="Disordered" evidence="1">
    <location>
        <begin position="626"/>
        <end position="661"/>
    </location>
</feature>
<evidence type="ECO:0000259" key="2">
    <source>
        <dbReference type="PROSITE" id="PS50003"/>
    </source>
</evidence>
<dbReference type="SMART" id="SM00233">
    <property type="entry name" value="PH"/>
    <property type="match status" value="1"/>
</dbReference>
<evidence type="ECO:0000313" key="3">
    <source>
        <dbReference type="EnsemblMetazoa" id="Aqu2.1.25864_001"/>
    </source>
</evidence>
<dbReference type="Pfam" id="PF00169">
    <property type="entry name" value="PH"/>
    <property type="match status" value="1"/>
</dbReference>
<feature type="compositionally biased region" description="Polar residues" evidence="1">
    <location>
        <begin position="264"/>
        <end position="279"/>
    </location>
</feature>
<dbReference type="STRING" id="400682.A0A1X7UD34"/>
<dbReference type="SUPFAM" id="SSF50729">
    <property type="entry name" value="PH domain-like"/>
    <property type="match status" value="1"/>
</dbReference>
<feature type="region of interest" description="Disordered" evidence="1">
    <location>
        <begin position="260"/>
        <end position="281"/>
    </location>
</feature>
<evidence type="ECO:0000256" key="1">
    <source>
        <dbReference type="SAM" id="MobiDB-lite"/>
    </source>
</evidence>
<feature type="compositionally biased region" description="Low complexity" evidence="1">
    <location>
        <begin position="479"/>
        <end position="499"/>
    </location>
</feature>
<gene>
    <name evidence="3" type="primary">105313572</name>
</gene>
<reference evidence="3" key="2">
    <citation type="submission" date="2017-05" db="UniProtKB">
        <authorList>
            <consortium name="EnsemblMetazoa"/>
        </authorList>
    </citation>
    <scope>IDENTIFICATION</scope>
</reference>
<dbReference type="Proteomes" id="UP000007879">
    <property type="component" value="Unassembled WGS sequence"/>
</dbReference>
<dbReference type="InParanoid" id="A0A1X7UD34"/>
<keyword evidence="4" id="KW-1185">Reference proteome</keyword>
<organism evidence="3">
    <name type="scientific">Amphimedon queenslandica</name>
    <name type="common">Sponge</name>
    <dbReference type="NCBI Taxonomy" id="400682"/>
    <lineage>
        <taxon>Eukaryota</taxon>
        <taxon>Metazoa</taxon>
        <taxon>Porifera</taxon>
        <taxon>Demospongiae</taxon>
        <taxon>Heteroscleromorpha</taxon>
        <taxon>Haplosclerida</taxon>
        <taxon>Niphatidae</taxon>
        <taxon>Amphimedon</taxon>
    </lineage>
</organism>
<dbReference type="InterPro" id="IPR011993">
    <property type="entry name" value="PH-like_dom_sf"/>
</dbReference>
<name>A0A1X7UD34_AMPQE</name>
<dbReference type="KEGG" id="aqu:105313572"/>
<feature type="compositionally biased region" description="Polar residues" evidence="1">
    <location>
        <begin position="345"/>
        <end position="357"/>
    </location>
</feature>
<dbReference type="Gene3D" id="2.30.29.30">
    <property type="entry name" value="Pleckstrin-homology domain (PH domain)/Phosphotyrosine-binding domain (PTB)"/>
    <property type="match status" value="1"/>
</dbReference>
<protein>
    <recommendedName>
        <fullName evidence="2">PH domain-containing protein</fullName>
    </recommendedName>
</protein>
<feature type="compositionally biased region" description="Low complexity" evidence="1">
    <location>
        <begin position="422"/>
        <end position="449"/>
    </location>
</feature>
<feature type="compositionally biased region" description="Low complexity" evidence="1">
    <location>
        <begin position="626"/>
        <end position="644"/>
    </location>
</feature>
<evidence type="ECO:0000313" key="4">
    <source>
        <dbReference type="Proteomes" id="UP000007879"/>
    </source>
</evidence>
<feature type="region of interest" description="Disordered" evidence="1">
    <location>
        <begin position="215"/>
        <end position="247"/>
    </location>
</feature>
<proteinExistence type="predicted"/>
<feature type="region of interest" description="Disordered" evidence="1">
    <location>
        <begin position="315"/>
        <end position="609"/>
    </location>
</feature>
<dbReference type="InterPro" id="IPR001849">
    <property type="entry name" value="PH_domain"/>
</dbReference>
<dbReference type="EnsemblMetazoa" id="Aqu2.1.25864_001">
    <property type="protein sequence ID" value="Aqu2.1.25864_001"/>
    <property type="gene ID" value="Aqu2.1.25864"/>
</dbReference>
<accession>A0A1X7UD34</accession>
<sequence>MAAPIREGYLHKAHPKESFLSMTVWQKRYFVLWSQGTLEYYTSYQKKGEEYRGTLNLYQCQDMEAPYAVGKRQNVIKLTVLKEGKEKDYWLDCECPPVLNDWIHSLAEVSGLSPDENNRIKKSLPNVTNRPRPLPSTPAPAQAHSSVPNDVEQDSDDEVMEGDTYEVIEDPVTPADYCSDSFIKFTRPSDPRGLLKDPKFTGSPINIPSMLKRSAITENQAHVSPPLSPGSRKPMPPPPPLKPVKQTEGFNIGELQKTLEKRGSSMSPGTVSNGSNEWNGPTEEYEEVQFSADVVVGTPRSQRDRWNTYDNQAEIPTAFTFPNEELSASYSPRVAPSVPPRDTKGSTGSFTFSNTHSKPMDRPLSPALPGARLKKAPLSTPSVLNKFKDSSPPLPPPREESTRSQSNASSETSPPPPPIPRRIPGQSDRSSVRSESLLSSVSSNRNSNSHTMPLPMHNTQSNSSKRILPYRTTEIIDLASSSSTSSIASSYSALESDSSGDAVVSRVQHQRANLDPLPLPHEIQRVPSPKLVPPVKPKPKPAPPVKPTKPHAGSLSNDRGVTDRGVVSNAGSGSPSNRPPALLPKPTKPKPSGVGGARNKPGGDPLVISTVSSPFAKTLEAKLSGNVVGGASNNMGGASSSVGGWDSRGKRPPMPPPKPRT</sequence>
<dbReference type="EnsemblMetazoa" id="XM_019999329.1">
    <property type="protein sequence ID" value="XP_019854888.1"/>
    <property type="gene ID" value="LOC105313572"/>
</dbReference>
<feature type="compositionally biased region" description="Pro residues" evidence="1">
    <location>
        <begin position="530"/>
        <end position="547"/>
    </location>
</feature>
<dbReference type="AlphaFoldDB" id="A0A1X7UD34"/>
<feature type="compositionally biased region" description="Pro residues" evidence="1">
    <location>
        <begin position="652"/>
        <end position="661"/>
    </location>
</feature>